<dbReference type="GO" id="GO:0000287">
    <property type="term" value="F:magnesium ion binding"/>
    <property type="evidence" value="ECO:0007669"/>
    <property type="project" value="InterPro"/>
</dbReference>
<dbReference type="InterPro" id="IPR008822">
    <property type="entry name" value="Endonuclease_RusA-like"/>
</dbReference>
<dbReference type="GO" id="GO:0006310">
    <property type="term" value="P:DNA recombination"/>
    <property type="evidence" value="ECO:0007669"/>
    <property type="project" value="InterPro"/>
</dbReference>
<protein>
    <submittedName>
        <fullName evidence="1">Uncharacterized protein</fullName>
    </submittedName>
</protein>
<sequence length="150" mass="17015">MAQPFDYKFGLTEIIPSKQLDDREGQKVTAFRTLVEKTITSEVLKSLTFPSKKEVFISIMQFFASKKEYEGRDIDNMSKTVMDCLKGKLYIDDSQVRTLLVSKKISLKVPTNFVFVGMREIKGETDVGIVQDNLLEQAITLYQTSAKVAT</sequence>
<reference evidence="1 2" key="1">
    <citation type="journal article" date="2016" name="Nat. Commun.">
        <title>Thousands of microbial genomes shed light on interconnected biogeochemical processes in an aquifer system.</title>
        <authorList>
            <person name="Anantharaman K."/>
            <person name="Brown C.T."/>
            <person name="Hug L.A."/>
            <person name="Sharon I."/>
            <person name="Castelle C.J."/>
            <person name="Probst A.J."/>
            <person name="Thomas B.C."/>
            <person name="Singh A."/>
            <person name="Wilkins M.J."/>
            <person name="Karaoz U."/>
            <person name="Brodie E.L."/>
            <person name="Williams K.H."/>
            <person name="Hubbard S.S."/>
            <person name="Banfield J.F."/>
        </authorList>
    </citation>
    <scope>NUCLEOTIDE SEQUENCE [LARGE SCALE GENOMIC DNA]</scope>
</reference>
<accession>A0A1F5NT78</accession>
<dbReference type="EMBL" id="MFEL01000015">
    <property type="protein sequence ID" value="OGE80885.1"/>
    <property type="molecule type" value="Genomic_DNA"/>
</dbReference>
<dbReference type="Pfam" id="PF05866">
    <property type="entry name" value="RusA"/>
    <property type="match status" value="1"/>
</dbReference>
<name>A0A1F5NT78_9BACT</name>
<evidence type="ECO:0000313" key="2">
    <source>
        <dbReference type="Proteomes" id="UP000178892"/>
    </source>
</evidence>
<proteinExistence type="predicted"/>
<dbReference type="InterPro" id="IPR036614">
    <property type="entry name" value="RusA-like_sf"/>
</dbReference>
<dbReference type="Proteomes" id="UP000178892">
    <property type="component" value="Unassembled WGS sequence"/>
</dbReference>
<dbReference type="GO" id="GO:0006281">
    <property type="term" value="P:DNA repair"/>
    <property type="evidence" value="ECO:0007669"/>
    <property type="project" value="InterPro"/>
</dbReference>
<comment type="caution">
    <text evidence="1">The sequence shown here is derived from an EMBL/GenBank/DDBJ whole genome shotgun (WGS) entry which is preliminary data.</text>
</comment>
<evidence type="ECO:0000313" key="1">
    <source>
        <dbReference type="EMBL" id="OGE80885.1"/>
    </source>
</evidence>
<dbReference type="Gene3D" id="3.30.1330.70">
    <property type="entry name" value="Holliday junction resolvase RusA"/>
    <property type="match status" value="1"/>
</dbReference>
<dbReference type="SUPFAM" id="SSF103084">
    <property type="entry name" value="Holliday junction resolvase RusA"/>
    <property type="match status" value="1"/>
</dbReference>
<gene>
    <name evidence="1" type="ORF">A2720_04755</name>
</gene>
<dbReference type="AlphaFoldDB" id="A0A1F5NT78"/>
<organism evidence="1 2">
    <name type="scientific">Candidatus Doudnabacteria bacterium RIFCSPHIGHO2_01_FULL_46_24</name>
    <dbReference type="NCBI Taxonomy" id="1817825"/>
    <lineage>
        <taxon>Bacteria</taxon>
        <taxon>Candidatus Doudnaibacteriota</taxon>
    </lineage>
</organism>